<evidence type="ECO:0000256" key="1">
    <source>
        <dbReference type="SAM" id="MobiDB-lite"/>
    </source>
</evidence>
<feature type="region of interest" description="Disordered" evidence="1">
    <location>
        <begin position="103"/>
        <end position="128"/>
    </location>
</feature>
<dbReference type="EMBL" id="LSYS01008581">
    <property type="protein sequence ID" value="OPJ68523.1"/>
    <property type="molecule type" value="Genomic_DNA"/>
</dbReference>
<evidence type="ECO:0000313" key="2">
    <source>
        <dbReference type="EMBL" id="OPJ68523.1"/>
    </source>
</evidence>
<comment type="caution">
    <text evidence="2">The sequence shown here is derived from an EMBL/GenBank/DDBJ whole genome shotgun (WGS) entry which is preliminary data.</text>
</comment>
<dbReference type="Proteomes" id="UP000190648">
    <property type="component" value="Unassembled WGS sequence"/>
</dbReference>
<accession>A0A1V4J8C4</accession>
<dbReference type="AlphaFoldDB" id="A0A1V4J8C4"/>
<organism evidence="2 3">
    <name type="scientific">Patagioenas fasciata monilis</name>
    <dbReference type="NCBI Taxonomy" id="372326"/>
    <lineage>
        <taxon>Eukaryota</taxon>
        <taxon>Metazoa</taxon>
        <taxon>Chordata</taxon>
        <taxon>Craniata</taxon>
        <taxon>Vertebrata</taxon>
        <taxon>Euteleostomi</taxon>
        <taxon>Archelosauria</taxon>
        <taxon>Archosauria</taxon>
        <taxon>Dinosauria</taxon>
        <taxon>Saurischia</taxon>
        <taxon>Theropoda</taxon>
        <taxon>Coelurosauria</taxon>
        <taxon>Aves</taxon>
        <taxon>Neognathae</taxon>
        <taxon>Neoaves</taxon>
        <taxon>Columbimorphae</taxon>
        <taxon>Columbiformes</taxon>
        <taxon>Columbidae</taxon>
        <taxon>Patagioenas</taxon>
    </lineage>
</organism>
<name>A0A1V4J8C4_PATFA</name>
<proteinExistence type="predicted"/>
<evidence type="ECO:0000313" key="3">
    <source>
        <dbReference type="Proteomes" id="UP000190648"/>
    </source>
</evidence>
<gene>
    <name evidence="2" type="ORF">AV530_006148</name>
</gene>
<reference evidence="2 3" key="1">
    <citation type="submission" date="2016-02" db="EMBL/GenBank/DDBJ databases">
        <title>Band-tailed pigeon sequencing and assembly.</title>
        <authorList>
            <person name="Soares A.E."/>
            <person name="Novak B.J."/>
            <person name="Rice E.S."/>
            <person name="O'Connell B."/>
            <person name="Chang D."/>
            <person name="Weber S."/>
            <person name="Shapiro B."/>
        </authorList>
    </citation>
    <scope>NUCLEOTIDE SEQUENCE [LARGE SCALE GENOMIC DNA]</scope>
    <source>
        <strain evidence="2">BTP2013</strain>
        <tissue evidence="2">Blood</tissue>
    </source>
</reference>
<sequence>MGHGWRMETAQRMNWEYIWKEVLLGRSSASLVQMDILLLNCALLQLRQITLEGESWSLEGCLPLQQEGECVSFSYSLKTRKQVKSAWTWADIEMPFKDYPAPAMSQPHNLEETPDYASKTEPTQAFGH</sequence>
<keyword evidence="3" id="KW-1185">Reference proteome</keyword>
<protein>
    <submittedName>
        <fullName evidence="2">Uncharacterized protein</fullName>
    </submittedName>
</protein>